<comment type="caution">
    <text evidence="5">The sequence shown here is derived from an EMBL/GenBank/DDBJ whole genome shotgun (WGS) entry which is preliminary data.</text>
</comment>
<dbReference type="CDD" id="cd01392">
    <property type="entry name" value="HTH_LacI"/>
    <property type="match status" value="1"/>
</dbReference>
<accession>A0A229UL45</accession>
<dbReference type="GO" id="GO:0000976">
    <property type="term" value="F:transcription cis-regulatory region binding"/>
    <property type="evidence" value="ECO:0007669"/>
    <property type="project" value="TreeGrafter"/>
</dbReference>
<keyword evidence="3" id="KW-0804">Transcription</keyword>
<dbReference type="InterPro" id="IPR028082">
    <property type="entry name" value="Peripla_BP_I"/>
</dbReference>
<organism evidence="5 6">
    <name type="scientific">Paenibacillus rigui</name>
    <dbReference type="NCBI Taxonomy" id="554312"/>
    <lineage>
        <taxon>Bacteria</taxon>
        <taxon>Bacillati</taxon>
        <taxon>Bacillota</taxon>
        <taxon>Bacilli</taxon>
        <taxon>Bacillales</taxon>
        <taxon>Paenibacillaceae</taxon>
        <taxon>Paenibacillus</taxon>
    </lineage>
</organism>
<evidence type="ECO:0000313" key="6">
    <source>
        <dbReference type="Proteomes" id="UP000215509"/>
    </source>
</evidence>
<sequence length="342" mass="37593">MASIKEIARLANVAQGTASMVLNGKGDQYRISAVTQQKIYEAAQQLNYQPNISARRLRSGGETVLPIIALFWSLDTRTVLINRFLKGIQDCIVSLDQEYELLIQPYVGTRLHEVRSLLTGTRYNGAIIANATEADEQYLEQSQLMVPVVLYQRTSEKYSCVYVDSFKTGEEVAQLFADRGHRKVGAIVPGLSSKAILLRLEGFISKAKELGMELAGNHTVYSDFSEAGGYQAVQQLLAAGEPRPTAVFSLSDQMAVGALMALNEAGLHVPDDIELMGHDDDDVTRYTIPPLSTVHLPVEEMAAECVSLLTDLMQHKSKVQAGNVFRSHMVLRQSCGGEGRFP</sequence>
<dbReference type="AlphaFoldDB" id="A0A229UL45"/>
<dbReference type="Pfam" id="PF13377">
    <property type="entry name" value="Peripla_BP_3"/>
    <property type="match status" value="1"/>
</dbReference>
<keyword evidence="6" id="KW-1185">Reference proteome</keyword>
<dbReference type="Pfam" id="PF00356">
    <property type="entry name" value="LacI"/>
    <property type="match status" value="1"/>
</dbReference>
<dbReference type="GO" id="GO:0003700">
    <property type="term" value="F:DNA-binding transcription factor activity"/>
    <property type="evidence" value="ECO:0007669"/>
    <property type="project" value="TreeGrafter"/>
</dbReference>
<evidence type="ECO:0000256" key="1">
    <source>
        <dbReference type="ARBA" id="ARBA00023015"/>
    </source>
</evidence>
<dbReference type="SMART" id="SM00354">
    <property type="entry name" value="HTH_LACI"/>
    <property type="match status" value="1"/>
</dbReference>
<dbReference type="RefSeq" id="WP_094017133.1">
    <property type="nucleotide sequence ID" value="NZ_NMQW01000035.1"/>
</dbReference>
<dbReference type="PANTHER" id="PTHR30146:SF109">
    <property type="entry name" value="HTH-TYPE TRANSCRIPTIONAL REGULATOR GALS"/>
    <property type="match status" value="1"/>
</dbReference>
<keyword evidence="2" id="KW-0238">DNA-binding</keyword>
<dbReference type="Gene3D" id="3.40.50.2300">
    <property type="match status" value="2"/>
</dbReference>
<evidence type="ECO:0000259" key="4">
    <source>
        <dbReference type="PROSITE" id="PS50932"/>
    </source>
</evidence>
<dbReference type="SUPFAM" id="SSF47413">
    <property type="entry name" value="lambda repressor-like DNA-binding domains"/>
    <property type="match status" value="1"/>
</dbReference>
<proteinExistence type="predicted"/>
<dbReference type="SUPFAM" id="SSF53822">
    <property type="entry name" value="Periplasmic binding protein-like I"/>
    <property type="match status" value="1"/>
</dbReference>
<evidence type="ECO:0000313" key="5">
    <source>
        <dbReference type="EMBL" id="OXM84024.1"/>
    </source>
</evidence>
<dbReference type="PANTHER" id="PTHR30146">
    <property type="entry name" value="LACI-RELATED TRANSCRIPTIONAL REPRESSOR"/>
    <property type="match status" value="1"/>
</dbReference>
<protein>
    <submittedName>
        <fullName evidence="5">LacI family transcriptional regulator</fullName>
    </submittedName>
</protein>
<dbReference type="PROSITE" id="PS50932">
    <property type="entry name" value="HTH_LACI_2"/>
    <property type="match status" value="1"/>
</dbReference>
<feature type="domain" description="HTH lacI-type" evidence="4">
    <location>
        <begin position="2"/>
        <end position="59"/>
    </location>
</feature>
<dbReference type="Gene3D" id="1.10.260.40">
    <property type="entry name" value="lambda repressor-like DNA-binding domains"/>
    <property type="match status" value="1"/>
</dbReference>
<evidence type="ECO:0000256" key="2">
    <source>
        <dbReference type="ARBA" id="ARBA00023125"/>
    </source>
</evidence>
<evidence type="ECO:0000256" key="3">
    <source>
        <dbReference type="ARBA" id="ARBA00023163"/>
    </source>
</evidence>
<keyword evidence="1" id="KW-0805">Transcription regulation</keyword>
<dbReference type="InterPro" id="IPR046335">
    <property type="entry name" value="LacI/GalR-like_sensor"/>
</dbReference>
<dbReference type="EMBL" id="NMQW01000035">
    <property type="protein sequence ID" value="OXM84024.1"/>
    <property type="molecule type" value="Genomic_DNA"/>
</dbReference>
<dbReference type="InterPro" id="IPR010982">
    <property type="entry name" value="Lambda_DNA-bd_dom_sf"/>
</dbReference>
<gene>
    <name evidence="5" type="ORF">CF651_22525</name>
</gene>
<dbReference type="OrthoDB" id="2029945at2"/>
<dbReference type="Proteomes" id="UP000215509">
    <property type="component" value="Unassembled WGS sequence"/>
</dbReference>
<name>A0A229UL45_9BACL</name>
<reference evidence="5 6" key="1">
    <citation type="submission" date="2017-07" db="EMBL/GenBank/DDBJ databases">
        <title>Genome sequencing and assembly of Paenibacillus rigui.</title>
        <authorList>
            <person name="Mayilraj S."/>
        </authorList>
    </citation>
    <scope>NUCLEOTIDE SEQUENCE [LARGE SCALE GENOMIC DNA]</scope>
    <source>
        <strain evidence="5 6">JCM 16352</strain>
    </source>
</reference>
<dbReference type="InterPro" id="IPR000843">
    <property type="entry name" value="HTH_LacI"/>
</dbReference>